<dbReference type="PANTHER" id="PTHR30189">
    <property type="entry name" value="LPS-ASSEMBLY PROTEIN"/>
    <property type="match status" value="1"/>
</dbReference>
<dbReference type="EMBL" id="VSSQ01009843">
    <property type="protein sequence ID" value="MPM42746.1"/>
    <property type="molecule type" value="Genomic_DNA"/>
</dbReference>
<comment type="caution">
    <text evidence="1">The sequence shown here is derived from an EMBL/GenBank/DDBJ whole genome shotgun (WGS) entry which is preliminary data.</text>
</comment>
<evidence type="ECO:0000313" key="1">
    <source>
        <dbReference type="EMBL" id="MPM42746.1"/>
    </source>
</evidence>
<dbReference type="GO" id="GO:0009279">
    <property type="term" value="C:cell outer membrane"/>
    <property type="evidence" value="ECO:0007669"/>
    <property type="project" value="TreeGrafter"/>
</dbReference>
<dbReference type="PANTHER" id="PTHR30189:SF1">
    <property type="entry name" value="LPS-ASSEMBLY PROTEIN LPTD"/>
    <property type="match status" value="1"/>
</dbReference>
<proteinExistence type="predicted"/>
<dbReference type="AlphaFoldDB" id="A0A644ZPR3"/>
<reference evidence="1" key="1">
    <citation type="submission" date="2019-08" db="EMBL/GenBank/DDBJ databases">
        <authorList>
            <person name="Kucharzyk K."/>
            <person name="Murdoch R.W."/>
            <person name="Higgins S."/>
            <person name="Loffler F."/>
        </authorList>
    </citation>
    <scope>NUCLEOTIDE SEQUENCE</scope>
</reference>
<dbReference type="InterPro" id="IPR050218">
    <property type="entry name" value="LptD"/>
</dbReference>
<accession>A0A644ZPR3</accession>
<dbReference type="GO" id="GO:1990351">
    <property type="term" value="C:transporter complex"/>
    <property type="evidence" value="ECO:0007669"/>
    <property type="project" value="TreeGrafter"/>
</dbReference>
<gene>
    <name evidence="1" type="primary">lptD_30</name>
    <name evidence="1" type="ORF">SDC9_89417</name>
</gene>
<dbReference type="Gene3D" id="2.60.450.10">
    <property type="entry name" value="Lipopolysaccharide (LPS) transport protein A like domain"/>
    <property type="match status" value="1"/>
</dbReference>
<sequence>MFDTKKALFGLLALVMVFGSIVPGYAAEKKPTDDKKQSAAGKKSAVPITIEGDELSFSDKTGQVFAKGNVVVTQNDVQLTTDLLNGDTKQSLVWTDSPATMIQPGIKLVGTGLNFNYKENTGDLDKVSGKVNKQFVTGQNIEMKSTKELIINGGTVTTCPAIVPDYHVSAEKIEIWPGEKMIAHNAKFWIKDKVIFSLPKYQTSLKKDEGESQFPRIGYDSDDGVFISQYLEYPVTDNIAIYGDLGYYSKRGFDPTYGLVSRQTNYTLNAFKGEFKNGDDEWIQKEPEIEFRLNPQRLGNSGLTANFFASTGRWKEGSVSGWRQDYNLYLSADPIKLSNVFSLKLGAGFEKLNYGYNDTTNNIWHFDTMLNAKANDKLDIWTGYSYRNQSGLSPYVYDRIDISRELTSGFSYKIDRLNGFKVNTSYNLDTQRFEDVDYTWQRNLHCWDAEITYREKRDQVKMKISAAKW</sequence>
<name>A0A644ZPR3_9ZZZZ</name>
<protein>
    <submittedName>
        <fullName evidence="1">LPS-assembly protein LptD</fullName>
    </submittedName>
</protein>
<dbReference type="Pfam" id="PF06835">
    <property type="entry name" value="LptC"/>
    <property type="match status" value="1"/>
</dbReference>
<dbReference type="InterPro" id="IPR010664">
    <property type="entry name" value="LipoPS_assembly_LptC-rel"/>
</dbReference>
<organism evidence="1">
    <name type="scientific">bioreactor metagenome</name>
    <dbReference type="NCBI Taxonomy" id="1076179"/>
    <lineage>
        <taxon>unclassified sequences</taxon>
        <taxon>metagenomes</taxon>
        <taxon>ecological metagenomes</taxon>
    </lineage>
</organism>